<name>A0ABM8ILZ4_9FIRM</name>
<accession>A0ABM8ILZ4</accession>
<dbReference type="Proteomes" id="UP001432099">
    <property type="component" value="Chromosome"/>
</dbReference>
<evidence type="ECO:0008006" key="3">
    <source>
        <dbReference type="Google" id="ProtNLM"/>
    </source>
</evidence>
<proteinExistence type="predicted"/>
<reference evidence="1" key="1">
    <citation type="journal article" date="2024" name="Int. J. Syst. Evol. Microbiol.">
        <title>Turicibacter faecis sp. nov., isolated from faeces of heart failure mouse model.</title>
        <authorList>
            <person name="Imamura Y."/>
            <person name="Motooka D."/>
            <person name="Nakajima Y."/>
            <person name="Ito S."/>
            <person name="Kitakaze M."/>
            <person name="Iida T."/>
            <person name="Nakamura S."/>
        </authorList>
    </citation>
    <scope>NUCLEOTIDE SEQUENCE</scope>
    <source>
        <strain evidence="1">TC023</strain>
    </source>
</reference>
<sequence length="71" mass="7908">MKVSKRCPKCESTEMIRVEGTAGPYGTGNNIAIGATIFSYVKVPRYVCCECGYAEEWIDPEDLPKLKKKFG</sequence>
<dbReference type="EMBL" id="AP028127">
    <property type="protein sequence ID" value="BEH90067.1"/>
    <property type="molecule type" value="Genomic_DNA"/>
</dbReference>
<evidence type="ECO:0000313" key="1">
    <source>
        <dbReference type="EMBL" id="BEH90067.1"/>
    </source>
</evidence>
<evidence type="ECO:0000313" key="2">
    <source>
        <dbReference type="Proteomes" id="UP001432099"/>
    </source>
</evidence>
<gene>
    <name evidence="1" type="ORF">T23_01690</name>
</gene>
<protein>
    <recommendedName>
        <fullName evidence="3">YgiT-type zinc finger protein</fullName>
    </recommendedName>
</protein>
<organism evidence="1 2">
    <name type="scientific">Turicibacter faecis</name>
    <dbReference type="NCBI Taxonomy" id="2963365"/>
    <lineage>
        <taxon>Bacteria</taxon>
        <taxon>Bacillati</taxon>
        <taxon>Bacillota</taxon>
        <taxon>Erysipelotrichia</taxon>
        <taxon>Erysipelotrichales</taxon>
        <taxon>Turicibacteraceae</taxon>
        <taxon>Turicibacter</taxon>
    </lineage>
</organism>
<dbReference type="RefSeq" id="WP_161831007.1">
    <property type="nucleotide sequence ID" value="NZ_AP028127.1"/>
</dbReference>
<keyword evidence="2" id="KW-1185">Reference proteome</keyword>